<evidence type="ECO:0000256" key="8">
    <source>
        <dbReference type="ARBA" id="ARBA00037998"/>
    </source>
</evidence>
<name>A0A917MHG8_9HYPH</name>
<feature type="transmembrane region" description="Helical" evidence="9">
    <location>
        <begin position="168"/>
        <end position="185"/>
    </location>
</feature>
<dbReference type="RefSeq" id="WP_188517270.1">
    <property type="nucleotide sequence ID" value="NZ_BMES01000001.1"/>
</dbReference>
<organism evidence="10 11">
    <name type="scientific">Alsobacter metallidurans</name>
    <dbReference type="NCBI Taxonomy" id="340221"/>
    <lineage>
        <taxon>Bacteria</taxon>
        <taxon>Pseudomonadati</taxon>
        <taxon>Pseudomonadota</taxon>
        <taxon>Alphaproteobacteria</taxon>
        <taxon>Hyphomicrobiales</taxon>
        <taxon>Alsobacteraceae</taxon>
        <taxon>Alsobacter</taxon>
    </lineage>
</organism>
<reference evidence="10" key="1">
    <citation type="journal article" date="2014" name="Int. J. Syst. Evol. Microbiol.">
        <title>Complete genome sequence of Corynebacterium casei LMG S-19264T (=DSM 44701T), isolated from a smear-ripened cheese.</title>
        <authorList>
            <consortium name="US DOE Joint Genome Institute (JGI-PGF)"/>
            <person name="Walter F."/>
            <person name="Albersmeier A."/>
            <person name="Kalinowski J."/>
            <person name="Ruckert C."/>
        </authorList>
    </citation>
    <scope>NUCLEOTIDE SEQUENCE</scope>
    <source>
        <strain evidence="10">CGMCC 1.12214</strain>
    </source>
</reference>
<feature type="transmembrane region" description="Helical" evidence="9">
    <location>
        <begin position="192"/>
        <end position="213"/>
    </location>
</feature>
<comment type="caution">
    <text evidence="10">The sequence shown here is derived from an EMBL/GenBank/DDBJ whole genome shotgun (WGS) entry which is preliminary data.</text>
</comment>
<dbReference type="Pfam" id="PF02653">
    <property type="entry name" value="BPD_transp_2"/>
    <property type="match status" value="1"/>
</dbReference>
<evidence type="ECO:0000313" key="10">
    <source>
        <dbReference type="EMBL" id="GGH16792.1"/>
    </source>
</evidence>
<evidence type="ECO:0000256" key="4">
    <source>
        <dbReference type="ARBA" id="ARBA00022692"/>
    </source>
</evidence>
<evidence type="ECO:0000256" key="5">
    <source>
        <dbReference type="ARBA" id="ARBA00022970"/>
    </source>
</evidence>
<keyword evidence="4 9" id="KW-0812">Transmembrane</keyword>
<comment type="subcellular location">
    <subcellularLocation>
        <location evidence="1">Cell membrane</location>
        <topology evidence="1">Multi-pass membrane protein</topology>
    </subcellularLocation>
</comment>
<dbReference type="CDD" id="cd06582">
    <property type="entry name" value="TM_PBP1_LivH_like"/>
    <property type="match status" value="1"/>
</dbReference>
<feature type="transmembrane region" description="Helical" evidence="9">
    <location>
        <begin position="219"/>
        <end position="236"/>
    </location>
</feature>
<accession>A0A917MHG8</accession>
<dbReference type="EMBL" id="BMES01000001">
    <property type="protein sequence ID" value="GGH16792.1"/>
    <property type="molecule type" value="Genomic_DNA"/>
</dbReference>
<evidence type="ECO:0008006" key="12">
    <source>
        <dbReference type="Google" id="ProtNLM"/>
    </source>
</evidence>
<keyword evidence="2" id="KW-0813">Transport</keyword>
<feature type="transmembrane region" description="Helical" evidence="9">
    <location>
        <begin position="353"/>
        <end position="376"/>
    </location>
</feature>
<keyword evidence="6 9" id="KW-1133">Transmembrane helix</keyword>
<evidence type="ECO:0000256" key="6">
    <source>
        <dbReference type="ARBA" id="ARBA00022989"/>
    </source>
</evidence>
<dbReference type="GO" id="GO:0005886">
    <property type="term" value="C:plasma membrane"/>
    <property type="evidence" value="ECO:0007669"/>
    <property type="project" value="UniProtKB-SubCell"/>
</dbReference>
<reference evidence="10" key="2">
    <citation type="submission" date="2020-09" db="EMBL/GenBank/DDBJ databases">
        <authorList>
            <person name="Sun Q."/>
            <person name="Zhou Y."/>
        </authorList>
    </citation>
    <scope>NUCLEOTIDE SEQUENCE</scope>
    <source>
        <strain evidence="10">CGMCC 1.12214</strain>
    </source>
</reference>
<proteinExistence type="inferred from homology"/>
<comment type="similarity">
    <text evidence="8">Belongs to the binding-protein-dependent transport system permease family. LivHM subfamily.</text>
</comment>
<dbReference type="InterPro" id="IPR001851">
    <property type="entry name" value="ABC_transp_permease"/>
</dbReference>
<dbReference type="PROSITE" id="PS51257">
    <property type="entry name" value="PROKAR_LIPOPROTEIN"/>
    <property type="match status" value="1"/>
</dbReference>
<keyword evidence="3" id="KW-1003">Cell membrane</keyword>
<protein>
    <recommendedName>
        <fullName evidence="12">Branched-chain amino acid ABC transporter, permease protein</fullName>
    </recommendedName>
</protein>
<dbReference type="Proteomes" id="UP000603912">
    <property type="component" value="Unassembled WGS sequence"/>
</dbReference>
<evidence type="ECO:0000256" key="1">
    <source>
        <dbReference type="ARBA" id="ARBA00004651"/>
    </source>
</evidence>
<dbReference type="GO" id="GO:0022857">
    <property type="term" value="F:transmembrane transporter activity"/>
    <property type="evidence" value="ECO:0007669"/>
    <property type="project" value="InterPro"/>
</dbReference>
<evidence type="ECO:0000256" key="2">
    <source>
        <dbReference type="ARBA" id="ARBA00022448"/>
    </source>
</evidence>
<evidence type="ECO:0000256" key="9">
    <source>
        <dbReference type="SAM" id="Phobius"/>
    </source>
</evidence>
<dbReference type="PANTHER" id="PTHR11795:SF445">
    <property type="entry name" value="AMINO ACID ABC TRANSPORTER PERMEASE PROTEIN"/>
    <property type="match status" value="1"/>
</dbReference>
<feature type="transmembrane region" description="Helical" evidence="9">
    <location>
        <begin position="305"/>
        <end position="324"/>
    </location>
</feature>
<keyword evidence="5" id="KW-0029">Amino-acid transport</keyword>
<evidence type="ECO:0000313" key="11">
    <source>
        <dbReference type="Proteomes" id="UP000603912"/>
    </source>
</evidence>
<evidence type="ECO:0000256" key="7">
    <source>
        <dbReference type="ARBA" id="ARBA00023136"/>
    </source>
</evidence>
<gene>
    <name evidence="10" type="ORF">GCM10007036_17760</name>
</gene>
<dbReference type="PANTHER" id="PTHR11795">
    <property type="entry name" value="BRANCHED-CHAIN AMINO ACID TRANSPORT SYSTEM PERMEASE PROTEIN LIVH"/>
    <property type="match status" value="1"/>
</dbReference>
<feature type="transmembrane region" description="Helical" evidence="9">
    <location>
        <begin position="243"/>
        <end position="265"/>
    </location>
</feature>
<sequence>MRDTRPARVILPGMSRLSAALLAILLVAITGCATLIDADQARLCRMAIPALNPAGTSITLGRITPAEDKRGLRIVYRAEPPGEPARTRFVACRFAGDVLSRNRQELVAVVTEQGQLSEPAFYFLRRFYLAQPEALLADPGGLQSIDLPTAPRPVAYGLQQALNALPQAAVYGLVAAAYSLIYGLVGRIVFGFGELAALGGYGALLGVTLMVQLGFRDPAAGLALACVFSLYGAAATGMASGRLVVAPLIAGPGLPILIATTGLMMSLSEVQRLAQGNDLRWTSPVLNAPMSLVRSGDFVTTVTPMALLVTLAALLAGAALLLAMRYTGFGRSWRAFADDPQTAALFGVDRRRIFLLTFGVSAALAGLAGFIITAYWGGVGYGYGLTLGLKALVAAVIGGIGSVGGGLAGGVVIGLAEAFWSATMPLESRDIAIYALLSITLALRPGGLFGWRDLLPRRV</sequence>
<dbReference type="AlphaFoldDB" id="A0A917MHG8"/>
<feature type="transmembrane region" description="Helical" evidence="9">
    <location>
        <begin position="391"/>
        <end position="419"/>
    </location>
</feature>
<keyword evidence="7 9" id="KW-0472">Membrane</keyword>
<evidence type="ECO:0000256" key="3">
    <source>
        <dbReference type="ARBA" id="ARBA00022475"/>
    </source>
</evidence>
<dbReference type="InterPro" id="IPR052157">
    <property type="entry name" value="BCAA_transport_permease"/>
</dbReference>
<dbReference type="GO" id="GO:0006865">
    <property type="term" value="P:amino acid transport"/>
    <property type="evidence" value="ECO:0007669"/>
    <property type="project" value="UniProtKB-KW"/>
</dbReference>
<keyword evidence="11" id="KW-1185">Reference proteome</keyword>